<evidence type="ECO:0000313" key="4">
    <source>
        <dbReference type="Proteomes" id="UP000030755"/>
    </source>
</evidence>
<dbReference type="GO" id="GO:0005634">
    <property type="term" value="C:nucleus"/>
    <property type="evidence" value="ECO:0007669"/>
    <property type="project" value="TreeGrafter"/>
</dbReference>
<dbReference type="OMA" id="NDLNHIP"/>
<reference evidence="5" key="2">
    <citation type="journal article" date="2018" name="Nat. Microbiol.">
        <title>Leveraging single-cell genomics to expand the fungal tree of life.</title>
        <authorList>
            <person name="Ahrendt S.R."/>
            <person name="Quandt C.A."/>
            <person name="Ciobanu D."/>
            <person name="Clum A."/>
            <person name="Salamov A."/>
            <person name="Andreopoulos B."/>
            <person name="Cheng J.F."/>
            <person name="Woyke T."/>
            <person name="Pelin A."/>
            <person name="Henrissat B."/>
            <person name="Reynolds N.K."/>
            <person name="Benny G.L."/>
            <person name="Smith M.E."/>
            <person name="James T.Y."/>
            <person name="Grigoriev I.V."/>
        </authorList>
    </citation>
    <scope>NUCLEOTIDE SEQUENCE [LARGE SCALE GENOMIC DNA]</scope>
    <source>
        <strain evidence="5">CSF55</strain>
    </source>
</reference>
<name>A0A075AWL3_ROZAC</name>
<proteinExistence type="predicted"/>
<keyword evidence="4" id="KW-1185">Reference proteome</keyword>
<protein>
    <submittedName>
        <fullName evidence="2">Uncharacterized protein</fullName>
    </submittedName>
</protein>
<sequence>MKKEKNDLNHIPFAFRNAMKKMNGKSHLSSRTQQNDQKNKKKKKGQEEKLLIKPTETLHQFNERVEIQMQSKIATAAKSCRKISESRKAFLKKRSMKKSKEEVEIPKFIKLESELERKGQVKFGDVAQEPPTITIVPKEKLSLGKQRILNEERQRVVDLYRKQKALKISRASLRHNEREN</sequence>
<dbReference type="EMBL" id="KE560937">
    <property type="protein sequence ID" value="EPZ34612.1"/>
    <property type="molecule type" value="Genomic_DNA"/>
</dbReference>
<dbReference type="PANTHER" id="PTHR21838:SF2">
    <property type="entry name" value="COILED-COIL DOMAIN-CONTAINING PROTEIN 137"/>
    <property type="match status" value="1"/>
</dbReference>
<dbReference type="InterPro" id="IPR026680">
    <property type="entry name" value="CCDC137"/>
</dbReference>
<dbReference type="OrthoDB" id="5876637at2759"/>
<evidence type="ECO:0000313" key="2">
    <source>
        <dbReference type="EMBL" id="EPZ34612.1"/>
    </source>
</evidence>
<evidence type="ECO:0000313" key="3">
    <source>
        <dbReference type="EMBL" id="RKP21325.1"/>
    </source>
</evidence>
<gene>
    <name evidence="2" type="ORF">O9G_001914</name>
    <name evidence="3" type="ORF">ROZALSC1DRAFT_27254</name>
</gene>
<accession>A0A075AWL3</accession>
<feature type="region of interest" description="Disordered" evidence="1">
    <location>
        <begin position="1"/>
        <end position="55"/>
    </location>
</feature>
<dbReference type="Proteomes" id="UP000281549">
    <property type="component" value="Unassembled WGS sequence"/>
</dbReference>
<evidence type="ECO:0000313" key="5">
    <source>
        <dbReference type="Proteomes" id="UP000281549"/>
    </source>
</evidence>
<dbReference type="HOGENOM" id="CLU_1497047_0_0_1"/>
<reference evidence="2 4" key="1">
    <citation type="journal article" date="2013" name="Curr. Biol.">
        <title>Shared signatures of parasitism and phylogenomics unite Cryptomycota and microsporidia.</title>
        <authorList>
            <person name="James T.Y."/>
            <person name="Pelin A."/>
            <person name="Bonen L."/>
            <person name="Ahrendt S."/>
            <person name="Sain D."/>
            <person name="Corradi N."/>
            <person name="Stajich J.E."/>
        </authorList>
    </citation>
    <scope>NUCLEOTIDE SEQUENCE [LARGE SCALE GENOMIC DNA]</scope>
    <source>
        <strain evidence="2">CSF55</strain>
        <strain evidence="2">CSF55</strain>
    </source>
</reference>
<dbReference type="AlphaFoldDB" id="A0A075AWL3"/>
<dbReference type="EMBL" id="ML004965">
    <property type="protein sequence ID" value="RKP21325.1"/>
    <property type="molecule type" value="Genomic_DNA"/>
</dbReference>
<dbReference type="Proteomes" id="UP000030755">
    <property type="component" value="Unassembled WGS sequence"/>
</dbReference>
<evidence type="ECO:0000256" key="1">
    <source>
        <dbReference type="SAM" id="MobiDB-lite"/>
    </source>
</evidence>
<dbReference type="PANTHER" id="PTHR21838">
    <property type="entry name" value="COILED-COIL DOMAIN-CONTAINING PROTEIN 137"/>
    <property type="match status" value="1"/>
</dbReference>
<organism evidence="2 4">
    <name type="scientific">Rozella allomycis (strain CSF55)</name>
    <dbReference type="NCBI Taxonomy" id="988480"/>
    <lineage>
        <taxon>Eukaryota</taxon>
        <taxon>Fungi</taxon>
        <taxon>Fungi incertae sedis</taxon>
        <taxon>Cryptomycota</taxon>
        <taxon>Cryptomycota incertae sedis</taxon>
        <taxon>Rozella</taxon>
    </lineage>
</organism>
<reference evidence="3" key="3">
    <citation type="submission" date="2018-08" db="EMBL/GenBank/DDBJ databases">
        <title>Leveraging single-cell genomics to expand the Fungal Tree of Life.</title>
        <authorList>
            <consortium name="DOE Joint Genome Institute"/>
            <person name="Ahrendt S.R."/>
            <person name="Quandt C.A."/>
            <person name="Ciobanu D."/>
            <person name="Clum A."/>
            <person name="Salamov A."/>
            <person name="Andreopoulos B."/>
            <person name="Cheng J.-F."/>
            <person name="Woyke T."/>
            <person name="Pelin A."/>
            <person name="Henrissat B."/>
            <person name="Reynolds N."/>
            <person name="Benny G.L."/>
            <person name="Smith M.E."/>
            <person name="James T.Y."/>
            <person name="Grigoriev I.V."/>
        </authorList>
    </citation>
    <scope>NUCLEOTIDE SEQUENCE</scope>
    <source>
        <strain evidence="3">CSF55</strain>
    </source>
</reference>